<accession>A0AAU8II93</accession>
<evidence type="ECO:0000313" key="6">
    <source>
        <dbReference type="EMBL" id="XCJ17902.1"/>
    </source>
</evidence>
<dbReference type="GO" id="GO:0003677">
    <property type="term" value="F:DNA binding"/>
    <property type="evidence" value="ECO:0007669"/>
    <property type="project" value="UniProtKB-KW"/>
</dbReference>
<evidence type="ECO:0000256" key="2">
    <source>
        <dbReference type="ARBA" id="ARBA00010961"/>
    </source>
</evidence>
<dbReference type="GO" id="GO:0006313">
    <property type="term" value="P:DNA transposition"/>
    <property type="evidence" value="ECO:0007669"/>
    <property type="project" value="InterPro"/>
</dbReference>
<dbReference type="EMBL" id="CP159510">
    <property type="protein sequence ID" value="XCJ17902.1"/>
    <property type="molecule type" value="Genomic_DNA"/>
</dbReference>
<comment type="similarity">
    <text evidence="2">Belongs to the transposase mutator family.</text>
</comment>
<sequence length="69" mass="8532">MEYLNEEFRRRERVIRLLPNRDPVTRLMVSVLMKTNEKWLEGRRYLDMTDYGEWRAQQLLASKILFRLS</sequence>
<evidence type="ECO:0000256" key="5">
    <source>
        <dbReference type="ARBA" id="ARBA00023172"/>
    </source>
</evidence>
<keyword evidence="5" id="KW-0233">DNA recombination</keyword>
<dbReference type="AlphaFoldDB" id="A0AAU8II93"/>
<gene>
    <name evidence="6" type="ORF">ABNN70_05370</name>
</gene>
<name>A0AAU8II93_9BACL</name>
<evidence type="ECO:0000256" key="3">
    <source>
        <dbReference type="ARBA" id="ARBA00022578"/>
    </source>
</evidence>
<keyword evidence="4" id="KW-0238">DNA-binding</keyword>
<dbReference type="RefSeq" id="WP_353948987.1">
    <property type="nucleotide sequence ID" value="NZ_CP159510.1"/>
</dbReference>
<dbReference type="Pfam" id="PF00872">
    <property type="entry name" value="Transposase_mut"/>
    <property type="match status" value="1"/>
</dbReference>
<comment type="function">
    <text evidence="1">Required for the transposition of the insertion element.</text>
</comment>
<protein>
    <submittedName>
        <fullName evidence="6">Transposase</fullName>
    </submittedName>
</protein>
<dbReference type="InterPro" id="IPR001207">
    <property type="entry name" value="Transposase_mutator"/>
</dbReference>
<dbReference type="GO" id="GO:0004803">
    <property type="term" value="F:transposase activity"/>
    <property type="evidence" value="ECO:0007669"/>
    <property type="project" value="InterPro"/>
</dbReference>
<evidence type="ECO:0000256" key="4">
    <source>
        <dbReference type="ARBA" id="ARBA00023125"/>
    </source>
</evidence>
<reference evidence="6" key="1">
    <citation type="submission" date="2024-06" db="EMBL/GenBank/DDBJ databases">
        <authorList>
            <person name="Fan A."/>
            <person name="Zhang F.Y."/>
            <person name="Zhang L."/>
        </authorList>
    </citation>
    <scope>NUCLEOTIDE SEQUENCE</scope>
    <source>
        <strain evidence="6">Y61</strain>
    </source>
</reference>
<organism evidence="6">
    <name type="scientific">Sporolactobacillus sp. Y61</name>
    <dbReference type="NCBI Taxonomy" id="3160863"/>
    <lineage>
        <taxon>Bacteria</taxon>
        <taxon>Bacillati</taxon>
        <taxon>Bacillota</taxon>
        <taxon>Bacilli</taxon>
        <taxon>Bacillales</taxon>
        <taxon>Sporolactobacillaceae</taxon>
        <taxon>Sporolactobacillus</taxon>
    </lineage>
</organism>
<keyword evidence="3" id="KW-0815">Transposition</keyword>
<proteinExistence type="inferred from homology"/>
<evidence type="ECO:0000256" key="1">
    <source>
        <dbReference type="ARBA" id="ARBA00002190"/>
    </source>
</evidence>